<dbReference type="EMBL" id="JARHUD010000006">
    <property type="protein sequence ID" value="MDF2096484.1"/>
    <property type="molecule type" value="Genomic_DNA"/>
</dbReference>
<evidence type="ECO:0000256" key="3">
    <source>
        <dbReference type="ARBA" id="ARBA00022801"/>
    </source>
</evidence>
<dbReference type="SUPFAM" id="SSF52096">
    <property type="entry name" value="ClpP/crotonase"/>
    <property type="match status" value="1"/>
</dbReference>
<comment type="catalytic activity">
    <reaction evidence="1">
        <text>3-hydroxy-2-methylpropanoyl-CoA + H2O = 3-hydroxy-2-methylpropanoate + CoA + H(+)</text>
        <dbReference type="Rhea" id="RHEA:20888"/>
        <dbReference type="ChEBI" id="CHEBI:11805"/>
        <dbReference type="ChEBI" id="CHEBI:15377"/>
        <dbReference type="ChEBI" id="CHEBI:15378"/>
        <dbReference type="ChEBI" id="CHEBI:57287"/>
        <dbReference type="ChEBI" id="CHEBI:57340"/>
        <dbReference type="EC" id="3.1.2.4"/>
    </reaction>
</comment>
<protein>
    <recommendedName>
        <fullName evidence="2">3-hydroxyisobutyryl-CoA hydrolase</fullName>
        <ecNumber evidence="2">3.1.2.4</ecNumber>
    </recommendedName>
</protein>
<feature type="domain" description="Enoyl-CoA hydratase/isomerase" evidence="4">
    <location>
        <begin position="16"/>
        <end position="342"/>
    </location>
</feature>
<dbReference type="RefSeq" id="WP_275822968.1">
    <property type="nucleotide sequence ID" value="NZ_JARHUD010000006.1"/>
</dbReference>
<keyword evidence="3" id="KW-0378">Hydrolase</keyword>
<dbReference type="InterPro" id="IPR045004">
    <property type="entry name" value="ECH_dom"/>
</dbReference>
<evidence type="ECO:0000259" key="4">
    <source>
        <dbReference type="Pfam" id="PF16113"/>
    </source>
</evidence>
<organism evidence="5 6">
    <name type="scientific">Aquibaculum arenosum</name>
    <dbReference type="NCBI Taxonomy" id="3032591"/>
    <lineage>
        <taxon>Bacteria</taxon>
        <taxon>Pseudomonadati</taxon>
        <taxon>Pseudomonadota</taxon>
        <taxon>Alphaproteobacteria</taxon>
        <taxon>Rhodospirillales</taxon>
        <taxon>Rhodovibrionaceae</taxon>
        <taxon>Aquibaculum</taxon>
    </lineage>
</organism>
<sequence length="354" mass="38219">MTEEPEILFEQRGPLGLVTLNRPKALNALTLGMIRELQTRLDAWAQDPSVAVVAIQGAGEKAFCAGGDVRAVWYAGKEGGSLTREFFYEEYTVNRTIHAFPKPFVALVDKVCMGGGVGLSIHGSHRVVGDKTMLAMPETAIGLFPDVGGSWFLPRLPGRSGLWMALTGARLKAADCLQLGIATHFVPSAQHGDLIDALAEADYAEDAAAAVNGVLGRLSGDPGPSAVQPYLSDITRLFAADTPEAILEALNADGGDWAREQRDILATRSPTSMKITAEQLRRGAELSFDDCMTMEYRMSQACMAGHDFYEGIRAVLVDKDHSPKWDPSSLDAVDAALVERHFAPLGERDLTFND</sequence>
<name>A0ABT5YNF5_9PROT</name>
<dbReference type="EC" id="3.1.2.4" evidence="2"/>
<dbReference type="Gene3D" id="3.90.226.10">
    <property type="entry name" value="2-enoyl-CoA Hydratase, Chain A, domain 1"/>
    <property type="match status" value="1"/>
</dbReference>
<gene>
    <name evidence="5" type="ORF">P2G67_10895</name>
</gene>
<dbReference type="InterPro" id="IPR032259">
    <property type="entry name" value="HIBYL-CoA-H"/>
</dbReference>
<comment type="caution">
    <text evidence="5">The sequence shown here is derived from an EMBL/GenBank/DDBJ whole genome shotgun (WGS) entry which is preliminary data.</text>
</comment>
<dbReference type="PANTHER" id="PTHR43176:SF3">
    <property type="entry name" value="3-HYDROXYISOBUTYRYL-COA HYDROLASE, MITOCHONDRIAL"/>
    <property type="match status" value="1"/>
</dbReference>
<evidence type="ECO:0000256" key="1">
    <source>
        <dbReference type="ARBA" id="ARBA00001709"/>
    </source>
</evidence>
<dbReference type="InterPro" id="IPR029045">
    <property type="entry name" value="ClpP/crotonase-like_dom_sf"/>
</dbReference>
<accession>A0ABT5YNF5</accession>
<dbReference type="NCBIfam" id="NF004127">
    <property type="entry name" value="PRK05617.1"/>
    <property type="match status" value="1"/>
</dbReference>
<dbReference type="Pfam" id="PF16113">
    <property type="entry name" value="ECH_2"/>
    <property type="match status" value="1"/>
</dbReference>
<reference evidence="5 6" key="1">
    <citation type="submission" date="2023-03" db="EMBL/GenBank/DDBJ databases">
        <title>Fodinicurvata sp. CAU 1616 isolated from sea sendiment.</title>
        <authorList>
            <person name="Kim W."/>
        </authorList>
    </citation>
    <scope>NUCLEOTIDE SEQUENCE [LARGE SCALE GENOMIC DNA]</scope>
    <source>
        <strain evidence="5 6">CAU 1616</strain>
    </source>
</reference>
<dbReference type="Proteomes" id="UP001215503">
    <property type="component" value="Unassembled WGS sequence"/>
</dbReference>
<evidence type="ECO:0000256" key="2">
    <source>
        <dbReference type="ARBA" id="ARBA00011915"/>
    </source>
</evidence>
<evidence type="ECO:0000313" key="6">
    <source>
        <dbReference type="Proteomes" id="UP001215503"/>
    </source>
</evidence>
<dbReference type="PANTHER" id="PTHR43176">
    <property type="entry name" value="3-HYDROXYISOBUTYRYL-COA HYDROLASE-RELATED"/>
    <property type="match status" value="1"/>
</dbReference>
<proteinExistence type="predicted"/>
<keyword evidence="6" id="KW-1185">Reference proteome</keyword>
<evidence type="ECO:0000313" key="5">
    <source>
        <dbReference type="EMBL" id="MDF2096484.1"/>
    </source>
</evidence>
<dbReference type="CDD" id="cd06558">
    <property type="entry name" value="crotonase-like"/>
    <property type="match status" value="1"/>
</dbReference>